<reference evidence="2" key="1">
    <citation type="journal article" date="2013" name="Science">
        <title>The Amborella genome and the evolution of flowering plants.</title>
        <authorList>
            <consortium name="Amborella Genome Project"/>
        </authorList>
    </citation>
    <scope>NUCLEOTIDE SEQUENCE [LARGE SCALE GENOMIC DNA]</scope>
</reference>
<accession>W1P7U9</accession>
<gene>
    <name evidence="1" type="ORF">AMTR_s00079p00168130</name>
</gene>
<dbReference type="Proteomes" id="UP000017836">
    <property type="component" value="Unassembled WGS sequence"/>
</dbReference>
<sequence>MAFSGIGNPPGTMDMKAYLLQKFSAKEREQINAALWQGVEAVRTLVLEGFDDNVNRFNLRQKYKYHQV</sequence>
<evidence type="ECO:0000313" key="1">
    <source>
        <dbReference type="EMBL" id="ERN04013.1"/>
    </source>
</evidence>
<dbReference type="Gramene" id="ERN04013">
    <property type="protein sequence ID" value="ERN04013"/>
    <property type="gene ID" value="AMTR_s00079p00168130"/>
</dbReference>
<dbReference type="Pfam" id="PF01195">
    <property type="entry name" value="Pept_tRNA_hydro"/>
    <property type="match status" value="1"/>
</dbReference>
<dbReference type="Gene3D" id="3.40.50.1470">
    <property type="entry name" value="Peptidyl-tRNA hydrolase"/>
    <property type="match status" value="1"/>
</dbReference>
<keyword evidence="2" id="KW-1185">Reference proteome</keyword>
<dbReference type="STRING" id="13333.W1P7U9"/>
<dbReference type="EMBL" id="KI394313">
    <property type="protein sequence ID" value="ERN04013.1"/>
    <property type="molecule type" value="Genomic_DNA"/>
</dbReference>
<dbReference type="SUPFAM" id="SSF53178">
    <property type="entry name" value="Peptidyl-tRNA hydrolase-like"/>
    <property type="match status" value="1"/>
</dbReference>
<organism evidence="1 2">
    <name type="scientific">Amborella trichopoda</name>
    <dbReference type="NCBI Taxonomy" id="13333"/>
    <lineage>
        <taxon>Eukaryota</taxon>
        <taxon>Viridiplantae</taxon>
        <taxon>Streptophyta</taxon>
        <taxon>Embryophyta</taxon>
        <taxon>Tracheophyta</taxon>
        <taxon>Spermatophyta</taxon>
        <taxon>Magnoliopsida</taxon>
        <taxon>Amborellales</taxon>
        <taxon>Amborellaceae</taxon>
        <taxon>Amborella</taxon>
    </lineage>
</organism>
<evidence type="ECO:0000313" key="2">
    <source>
        <dbReference type="Proteomes" id="UP000017836"/>
    </source>
</evidence>
<dbReference type="InterPro" id="IPR001328">
    <property type="entry name" value="Pept_tRNA_hydro"/>
</dbReference>
<dbReference type="InterPro" id="IPR036416">
    <property type="entry name" value="Pept_tRNA_hydro_sf"/>
</dbReference>
<dbReference type="AlphaFoldDB" id="W1P7U9"/>
<dbReference type="HOGENOM" id="CLU_3017599_0_0_1"/>
<dbReference type="eggNOG" id="KOG2255">
    <property type="taxonomic scope" value="Eukaryota"/>
</dbReference>
<dbReference type="OMA" id="DNVNRFN"/>
<dbReference type="PANTHER" id="PTHR17224:SF3">
    <property type="entry name" value="CHLOROPLASTIC GROUP IIB INTRON SPLICING FACILITATOR CRS2-B, CHLOROPLASTIC"/>
    <property type="match status" value="1"/>
</dbReference>
<dbReference type="PANTHER" id="PTHR17224">
    <property type="entry name" value="PEPTIDYL-TRNA HYDROLASE"/>
    <property type="match status" value="1"/>
</dbReference>
<evidence type="ECO:0008006" key="3">
    <source>
        <dbReference type="Google" id="ProtNLM"/>
    </source>
</evidence>
<name>W1P7U9_AMBTC</name>
<protein>
    <recommendedName>
        <fullName evidence="3">Aminoacyl-tRNA hydrolase</fullName>
    </recommendedName>
</protein>
<dbReference type="GO" id="GO:0004045">
    <property type="term" value="F:peptidyl-tRNA hydrolase activity"/>
    <property type="evidence" value="ECO:0007669"/>
    <property type="project" value="InterPro"/>
</dbReference>
<proteinExistence type="predicted"/>